<feature type="compositionally biased region" description="Polar residues" evidence="9">
    <location>
        <begin position="1"/>
        <end position="10"/>
    </location>
</feature>
<evidence type="ECO:0000256" key="4">
    <source>
        <dbReference type="ARBA" id="ARBA00022553"/>
    </source>
</evidence>
<feature type="region of interest" description="Disordered" evidence="9">
    <location>
        <begin position="46"/>
        <end position="83"/>
    </location>
</feature>
<sequence length="265" mass="28663">MQSVAKTIETSGRPMGGYRPDPGRPLNIHTDPRVIRGSTYIHQKIEPAPAPPKMRSPATPPSVAFPRKKPTAREIAAAAAPPPEEELYEIIPGEPLVPTPLPRPPTPIEQPEPYGIDEEVQVEPDELFDFDVEVRPLLEVTLPPSPPPPHVVSSTPVSHTPGILVLTLEQSVHSVHELQEADFETIKVQRHQHHPICITPPSASPTICITPAPSAIFTPICITPPSASPRPSAIFTPHLHHPTICITPAPSAIFTPICITPLHGV</sequence>
<evidence type="ECO:0000313" key="11">
    <source>
        <dbReference type="Proteomes" id="UP001141327"/>
    </source>
</evidence>
<protein>
    <submittedName>
        <fullName evidence="10">Uncharacterized protein</fullName>
    </submittedName>
</protein>
<comment type="caution">
    <text evidence="10">The sequence shown here is derived from an EMBL/GenBank/DDBJ whole genome shotgun (WGS) entry which is preliminary data.</text>
</comment>
<keyword evidence="3" id="KW-0963">Cytoplasm</keyword>
<comment type="subcellular location">
    <subcellularLocation>
        <location evidence="1">Cytoplasm</location>
        <location evidence="1">Cytoskeleton</location>
        <location evidence="1">Flagellum axoneme</location>
    </subcellularLocation>
</comment>
<keyword evidence="11" id="KW-1185">Reference proteome</keyword>
<keyword evidence="8" id="KW-0966">Cell projection</keyword>
<feature type="region of interest" description="Disordered" evidence="9">
    <location>
        <begin position="1"/>
        <end position="31"/>
    </location>
</feature>
<feature type="compositionally biased region" description="Pro residues" evidence="9">
    <location>
        <begin position="48"/>
        <end position="60"/>
    </location>
</feature>
<dbReference type="EMBL" id="JAPMOS010000009">
    <property type="protein sequence ID" value="KAJ4461056.1"/>
    <property type="molecule type" value="Genomic_DNA"/>
</dbReference>
<dbReference type="Proteomes" id="UP001141327">
    <property type="component" value="Unassembled WGS sequence"/>
</dbReference>
<dbReference type="PANTHER" id="PTHR21648">
    <property type="entry name" value="FLAGELLAR RADIAL SPOKE PROTEIN 3"/>
    <property type="match status" value="1"/>
</dbReference>
<evidence type="ECO:0000256" key="1">
    <source>
        <dbReference type="ARBA" id="ARBA00004611"/>
    </source>
</evidence>
<evidence type="ECO:0000256" key="2">
    <source>
        <dbReference type="ARBA" id="ARBA00006737"/>
    </source>
</evidence>
<reference evidence="10" key="1">
    <citation type="journal article" date="2022" name="bioRxiv">
        <title>Genomics of Preaxostyla Flagellates Illuminates Evolutionary Transitions and the Path Towards Mitochondrial Loss.</title>
        <authorList>
            <person name="Novak L.V.F."/>
            <person name="Treitli S.C."/>
            <person name="Pyrih J."/>
            <person name="Halakuc P."/>
            <person name="Pipaliya S.V."/>
            <person name="Vacek V."/>
            <person name="Brzon O."/>
            <person name="Soukal P."/>
            <person name="Eme L."/>
            <person name="Dacks J.B."/>
            <person name="Karnkowska A."/>
            <person name="Elias M."/>
            <person name="Hampl V."/>
        </authorList>
    </citation>
    <scope>NUCLEOTIDE SEQUENCE</scope>
    <source>
        <strain evidence="10">RCP-MX</strain>
    </source>
</reference>
<keyword evidence="5" id="KW-0282">Flagellum</keyword>
<dbReference type="InterPro" id="IPR009290">
    <property type="entry name" value="Radial_spoke_3"/>
</dbReference>
<gene>
    <name evidence="10" type="ORF">PAPYR_2499</name>
</gene>
<keyword evidence="4" id="KW-0597">Phosphoprotein</keyword>
<accession>A0ABQ8USJ4</accession>
<comment type="similarity">
    <text evidence="2">Belongs to the flagellar radial spoke RSP3 family.</text>
</comment>
<evidence type="ECO:0000256" key="7">
    <source>
        <dbReference type="ARBA" id="ARBA00023212"/>
    </source>
</evidence>
<name>A0ABQ8USJ4_9EUKA</name>
<proteinExistence type="inferred from homology"/>
<evidence type="ECO:0000256" key="6">
    <source>
        <dbReference type="ARBA" id="ARBA00023069"/>
    </source>
</evidence>
<evidence type="ECO:0000256" key="8">
    <source>
        <dbReference type="ARBA" id="ARBA00023273"/>
    </source>
</evidence>
<organism evidence="10 11">
    <name type="scientific">Paratrimastix pyriformis</name>
    <dbReference type="NCBI Taxonomy" id="342808"/>
    <lineage>
        <taxon>Eukaryota</taxon>
        <taxon>Metamonada</taxon>
        <taxon>Preaxostyla</taxon>
        <taxon>Paratrimastigidae</taxon>
        <taxon>Paratrimastix</taxon>
    </lineage>
</organism>
<evidence type="ECO:0000256" key="5">
    <source>
        <dbReference type="ARBA" id="ARBA00022846"/>
    </source>
</evidence>
<evidence type="ECO:0000313" key="10">
    <source>
        <dbReference type="EMBL" id="KAJ4461056.1"/>
    </source>
</evidence>
<evidence type="ECO:0000256" key="3">
    <source>
        <dbReference type="ARBA" id="ARBA00022490"/>
    </source>
</evidence>
<evidence type="ECO:0000256" key="9">
    <source>
        <dbReference type="SAM" id="MobiDB-lite"/>
    </source>
</evidence>
<keyword evidence="7" id="KW-0206">Cytoskeleton</keyword>
<dbReference type="Pfam" id="PF06098">
    <property type="entry name" value="Radial_spoke_3"/>
    <property type="match status" value="1"/>
</dbReference>
<keyword evidence="6" id="KW-0969">Cilium</keyword>
<dbReference type="PANTHER" id="PTHR21648:SF0">
    <property type="entry name" value="RADIAL SPOKE HEAD PROTEIN 3 HOMOLOG"/>
    <property type="match status" value="1"/>
</dbReference>